<gene>
    <name evidence="9" type="ORF">AB8B28_04160</name>
</gene>
<accession>A0AB39V6R4</accession>
<dbReference type="AlphaFoldDB" id="A0AB39V6R4"/>
<dbReference type="PANTHER" id="PTHR34581:SF2">
    <property type="entry name" value="PTS SYSTEM N,N'-DIACETYLCHITOBIOSE-SPECIFIC EIIB COMPONENT"/>
    <property type="match status" value="1"/>
</dbReference>
<dbReference type="PROSITE" id="PS51100">
    <property type="entry name" value="PTS_EIIB_TYPE_3"/>
    <property type="match status" value="1"/>
</dbReference>
<evidence type="ECO:0000256" key="2">
    <source>
        <dbReference type="ARBA" id="ARBA00022553"/>
    </source>
</evidence>
<keyword evidence="4 9" id="KW-0808">Transferase</keyword>
<dbReference type="PANTHER" id="PTHR34581">
    <property type="entry name" value="PTS SYSTEM N,N'-DIACETYLCHITOBIOSE-SPECIFIC EIIB COMPONENT"/>
    <property type="match status" value="1"/>
</dbReference>
<feature type="modified residue" description="Phosphocysteine; by EIIA" evidence="7">
    <location>
        <position position="8"/>
    </location>
</feature>
<reference evidence="9" key="1">
    <citation type="submission" date="2024-07" db="EMBL/GenBank/DDBJ databases">
        <authorList>
            <person name="Li X.-J."/>
            <person name="Wang X."/>
        </authorList>
    </citation>
    <scope>NUCLEOTIDE SEQUENCE</scope>
    <source>
        <strain evidence="9">HSP-536</strain>
    </source>
</reference>
<dbReference type="Pfam" id="PF02302">
    <property type="entry name" value="PTS_IIB"/>
    <property type="match status" value="1"/>
</dbReference>
<evidence type="ECO:0000256" key="1">
    <source>
        <dbReference type="ARBA" id="ARBA00022448"/>
    </source>
</evidence>
<evidence type="ECO:0000256" key="4">
    <source>
        <dbReference type="ARBA" id="ARBA00022679"/>
    </source>
</evidence>
<evidence type="ECO:0000256" key="7">
    <source>
        <dbReference type="PROSITE-ProRule" id="PRU00423"/>
    </source>
</evidence>
<dbReference type="InterPro" id="IPR003501">
    <property type="entry name" value="PTS_EIIB_2/3"/>
</dbReference>
<keyword evidence="1" id="KW-0813">Transport</keyword>
<keyword evidence="6" id="KW-0418">Kinase</keyword>
<evidence type="ECO:0000313" key="9">
    <source>
        <dbReference type="EMBL" id="XDU63054.1"/>
    </source>
</evidence>
<sequence>MKRILLCCAAGMSTSLLVNKMKSEAAKKGIEVYIWAEPLEKAQEEFAKADVVLLGPQVKYAFPEAKKIADENNISIDVITIVDYGMMNGAKVLEQALSLLK</sequence>
<dbReference type="CDD" id="cd05564">
    <property type="entry name" value="PTS_IIB_chitobiose_lichenan"/>
    <property type="match status" value="1"/>
</dbReference>
<evidence type="ECO:0000256" key="3">
    <source>
        <dbReference type="ARBA" id="ARBA00022597"/>
    </source>
</evidence>
<dbReference type="GO" id="GO:0008982">
    <property type="term" value="F:protein-N(PI)-phosphohistidine-sugar phosphotransferase activity"/>
    <property type="evidence" value="ECO:0007669"/>
    <property type="project" value="InterPro"/>
</dbReference>
<dbReference type="Gene3D" id="3.40.50.2300">
    <property type="match status" value="1"/>
</dbReference>
<dbReference type="GO" id="GO:0016301">
    <property type="term" value="F:kinase activity"/>
    <property type="evidence" value="ECO:0007669"/>
    <property type="project" value="UniProtKB-KW"/>
</dbReference>
<dbReference type="EMBL" id="CP165647">
    <property type="protein sequence ID" value="XDU63054.1"/>
    <property type="molecule type" value="Genomic_DNA"/>
</dbReference>
<keyword evidence="3 9" id="KW-0762">Sugar transport</keyword>
<feature type="domain" description="PTS EIIB type-3" evidence="8">
    <location>
        <begin position="1"/>
        <end position="101"/>
    </location>
</feature>
<proteinExistence type="predicted"/>
<dbReference type="GO" id="GO:0009401">
    <property type="term" value="P:phosphoenolpyruvate-dependent sugar phosphotransferase system"/>
    <property type="evidence" value="ECO:0007669"/>
    <property type="project" value="UniProtKB-KW"/>
</dbReference>
<name>A0AB39V6R4_9FUSO</name>
<keyword evidence="2" id="KW-0597">Phosphoprotein</keyword>
<protein>
    <submittedName>
        <fullName evidence="9">PTS sugar transporter subunit IIB</fullName>
        <ecNumber evidence="9">2.7.1.-</ecNumber>
    </submittedName>
</protein>
<dbReference type="InterPro" id="IPR013012">
    <property type="entry name" value="PTS_EIIB_3"/>
</dbReference>
<dbReference type="InterPro" id="IPR036095">
    <property type="entry name" value="PTS_EIIB-like_sf"/>
</dbReference>
<dbReference type="SUPFAM" id="SSF52794">
    <property type="entry name" value="PTS system IIB component-like"/>
    <property type="match status" value="1"/>
</dbReference>
<organism evidence="9">
    <name type="scientific">Leptotrichia alba</name>
    <dbReference type="NCBI Taxonomy" id="3239304"/>
    <lineage>
        <taxon>Bacteria</taxon>
        <taxon>Fusobacteriati</taxon>
        <taxon>Fusobacteriota</taxon>
        <taxon>Fusobacteriia</taxon>
        <taxon>Fusobacteriales</taxon>
        <taxon>Leptotrichiaceae</taxon>
        <taxon>Leptotrichia</taxon>
    </lineage>
</organism>
<dbReference type="EC" id="2.7.1.-" evidence="9"/>
<dbReference type="InterPro" id="IPR051819">
    <property type="entry name" value="PTS_sugar-specific_EIIB"/>
</dbReference>
<dbReference type="KEGG" id="lala:AB8B28_04160"/>
<dbReference type="RefSeq" id="WP_369716977.1">
    <property type="nucleotide sequence ID" value="NZ_CP165647.1"/>
</dbReference>
<keyword evidence="5" id="KW-0598">Phosphotransferase system</keyword>
<evidence type="ECO:0000256" key="5">
    <source>
        <dbReference type="ARBA" id="ARBA00022683"/>
    </source>
</evidence>
<evidence type="ECO:0000259" key="8">
    <source>
        <dbReference type="PROSITE" id="PS51100"/>
    </source>
</evidence>
<evidence type="ECO:0000256" key="6">
    <source>
        <dbReference type="ARBA" id="ARBA00022777"/>
    </source>
</evidence>